<dbReference type="GO" id="GO:0005802">
    <property type="term" value="C:trans-Golgi network"/>
    <property type="evidence" value="ECO:0007669"/>
    <property type="project" value="TreeGrafter"/>
</dbReference>
<evidence type="ECO:0000313" key="4">
    <source>
        <dbReference type="Proteomes" id="UP000472273"/>
    </source>
</evidence>
<dbReference type="InterPro" id="IPR001660">
    <property type="entry name" value="SAM"/>
</dbReference>
<dbReference type="Proteomes" id="UP000472273">
    <property type="component" value="Unplaced"/>
</dbReference>
<dbReference type="Gene3D" id="1.10.150.50">
    <property type="entry name" value="Transcription Factor, Ets-1"/>
    <property type="match status" value="1"/>
</dbReference>
<evidence type="ECO:0000256" key="1">
    <source>
        <dbReference type="SAM" id="MobiDB-lite"/>
    </source>
</evidence>
<dbReference type="SMART" id="SM00454">
    <property type="entry name" value="SAM"/>
    <property type="match status" value="1"/>
</dbReference>
<dbReference type="Pfam" id="PF00536">
    <property type="entry name" value="SAM_1"/>
    <property type="match status" value="1"/>
</dbReference>
<name>A0A670ZGW2_PSETE</name>
<dbReference type="GO" id="GO:0005886">
    <property type="term" value="C:plasma membrane"/>
    <property type="evidence" value="ECO:0007669"/>
    <property type="project" value="TreeGrafter"/>
</dbReference>
<reference evidence="3" key="2">
    <citation type="submission" date="2025-09" db="UniProtKB">
        <authorList>
            <consortium name="Ensembl"/>
        </authorList>
    </citation>
    <scope>IDENTIFICATION</scope>
</reference>
<evidence type="ECO:0000259" key="2">
    <source>
        <dbReference type="PROSITE" id="PS50105"/>
    </source>
</evidence>
<dbReference type="GO" id="GO:0005096">
    <property type="term" value="F:GTPase activator activity"/>
    <property type="evidence" value="ECO:0007669"/>
    <property type="project" value="TreeGrafter"/>
</dbReference>
<dbReference type="Ensembl" id="ENSPTXT00000022724.1">
    <property type="protein sequence ID" value="ENSPTXP00000022047.1"/>
    <property type="gene ID" value="ENSPTXG00000015257.1"/>
</dbReference>
<dbReference type="PANTHER" id="PTHR45899:SF3">
    <property type="entry name" value="ARF-GAP WITH RHO-GAP DOMAIN, ANK REPEAT AND PH DOMAIN-CONTAINING PROTEIN 1"/>
    <property type="match status" value="1"/>
</dbReference>
<dbReference type="PANTHER" id="PTHR45899">
    <property type="entry name" value="RHO GTPASE ACTIVATING PROTEIN AT 15B, ISOFORM C"/>
    <property type="match status" value="1"/>
</dbReference>
<feature type="domain" description="SAM" evidence="2">
    <location>
        <begin position="9"/>
        <end position="68"/>
    </location>
</feature>
<dbReference type="GeneTree" id="ENSGT00990000211633"/>
<dbReference type="GO" id="GO:0008360">
    <property type="term" value="P:regulation of cell shape"/>
    <property type="evidence" value="ECO:0007669"/>
    <property type="project" value="TreeGrafter"/>
</dbReference>
<sequence length="172" mass="18565">MAEGPSLALAEWLRTLRLDQYTEAFEQSQLRCLQDCQPLTDESLLRLGVLLPGHRKRILSALAKVFADAAASQAEQEPRPDLAGPSSKGLPPGRGSEAPVGLPLIPPPIPPRTSCHPPVKFSASFPDFPADVGLDSGLDPSPQPGNSRAALPLHPHCVLIFTPLLWSRRDFN</sequence>
<dbReference type="AlphaFoldDB" id="A0A670ZGW2"/>
<dbReference type="InterPro" id="IPR052227">
    <property type="entry name" value="Arf-Rho-GAP_ANK-PH_domain"/>
</dbReference>
<evidence type="ECO:0000313" key="3">
    <source>
        <dbReference type="Ensembl" id="ENSPTXP00000022047.1"/>
    </source>
</evidence>
<dbReference type="PROSITE" id="PS50105">
    <property type="entry name" value="SAM_DOMAIN"/>
    <property type="match status" value="1"/>
</dbReference>
<feature type="region of interest" description="Disordered" evidence="1">
    <location>
        <begin position="71"/>
        <end position="108"/>
    </location>
</feature>
<proteinExistence type="predicted"/>
<organism evidence="3 4">
    <name type="scientific">Pseudonaja textilis</name>
    <name type="common">Eastern brown snake</name>
    <dbReference type="NCBI Taxonomy" id="8673"/>
    <lineage>
        <taxon>Eukaryota</taxon>
        <taxon>Metazoa</taxon>
        <taxon>Chordata</taxon>
        <taxon>Craniata</taxon>
        <taxon>Vertebrata</taxon>
        <taxon>Euteleostomi</taxon>
        <taxon>Lepidosauria</taxon>
        <taxon>Squamata</taxon>
        <taxon>Bifurcata</taxon>
        <taxon>Unidentata</taxon>
        <taxon>Episquamata</taxon>
        <taxon>Toxicofera</taxon>
        <taxon>Serpentes</taxon>
        <taxon>Colubroidea</taxon>
        <taxon>Elapidae</taxon>
        <taxon>Hydrophiinae</taxon>
        <taxon>Pseudonaja</taxon>
    </lineage>
</organism>
<protein>
    <recommendedName>
        <fullName evidence="2">SAM domain-containing protein</fullName>
    </recommendedName>
</protein>
<keyword evidence="4" id="KW-1185">Reference proteome</keyword>
<dbReference type="InterPro" id="IPR013761">
    <property type="entry name" value="SAM/pointed_sf"/>
</dbReference>
<dbReference type="GO" id="GO:0005547">
    <property type="term" value="F:phosphatidylinositol-3,4,5-trisphosphate binding"/>
    <property type="evidence" value="ECO:0007669"/>
    <property type="project" value="TreeGrafter"/>
</dbReference>
<reference evidence="3" key="1">
    <citation type="submission" date="2025-08" db="UniProtKB">
        <authorList>
            <consortium name="Ensembl"/>
        </authorList>
    </citation>
    <scope>IDENTIFICATION</scope>
</reference>
<dbReference type="SUPFAM" id="SSF47769">
    <property type="entry name" value="SAM/Pointed domain"/>
    <property type="match status" value="1"/>
</dbReference>
<accession>A0A670ZGW2</accession>